<dbReference type="AlphaFoldDB" id="A0A1L9V427"/>
<dbReference type="Gene3D" id="2.60.40.10">
    <property type="entry name" value="Immunoglobulins"/>
    <property type="match status" value="1"/>
</dbReference>
<gene>
    <name evidence="13" type="ORF">ASPGLDRAFT_138457</name>
</gene>
<reference evidence="14" key="1">
    <citation type="journal article" date="2017" name="Genome Biol.">
        <title>Comparative genomics reveals high biological diversity and specific adaptations in the industrially and medically important fungal genus Aspergillus.</title>
        <authorList>
            <person name="de Vries R.P."/>
            <person name="Riley R."/>
            <person name="Wiebenga A."/>
            <person name="Aguilar-Osorio G."/>
            <person name="Amillis S."/>
            <person name="Uchima C.A."/>
            <person name="Anderluh G."/>
            <person name="Asadollahi M."/>
            <person name="Askin M."/>
            <person name="Barry K."/>
            <person name="Battaglia E."/>
            <person name="Bayram O."/>
            <person name="Benocci T."/>
            <person name="Braus-Stromeyer S.A."/>
            <person name="Caldana C."/>
            <person name="Canovas D."/>
            <person name="Cerqueira G.C."/>
            <person name="Chen F."/>
            <person name="Chen W."/>
            <person name="Choi C."/>
            <person name="Clum A."/>
            <person name="Dos Santos R.A."/>
            <person name="Damasio A.R."/>
            <person name="Diallinas G."/>
            <person name="Emri T."/>
            <person name="Fekete E."/>
            <person name="Flipphi M."/>
            <person name="Freyberg S."/>
            <person name="Gallo A."/>
            <person name="Gournas C."/>
            <person name="Habgood R."/>
            <person name="Hainaut M."/>
            <person name="Harispe M.L."/>
            <person name="Henrissat B."/>
            <person name="Hilden K.S."/>
            <person name="Hope R."/>
            <person name="Hossain A."/>
            <person name="Karabika E."/>
            <person name="Karaffa L."/>
            <person name="Karanyi Z."/>
            <person name="Krasevec N."/>
            <person name="Kuo A."/>
            <person name="Kusch H."/>
            <person name="LaButti K."/>
            <person name="Lagendijk E.L."/>
            <person name="Lapidus A."/>
            <person name="Levasseur A."/>
            <person name="Lindquist E."/>
            <person name="Lipzen A."/>
            <person name="Logrieco A.F."/>
            <person name="MacCabe A."/>
            <person name="Maekelae M.R."/>
            <person name="Malavazi I."/>
            <person name="Melin P."/>
            <person name="Meyer V."/>
            <person name="Mielnichuk N."/>
            <person name="Miskei M."/>
            <person name="Molnar A.P."/>
            <person name="Mule G."/>
            <person name="Ngan C.Y."/>
            <person name="Orejas M."/>
            <person name="Orosz E."/>
            <person name="Ouedraogo J.P."/>
            <person name="Overkamp K.M."/>
            <person name="Park H.-S."/>
            <person name="Perrone G."/>
            <person name="Piumi F."/>
            <person name="Punt P.J."/>
            <person name="Ram A.F."/>
            <person name="Ramon A."/>
            <person name="Rauscher S."/>
            <person name="Record E."/>
            <person name="Riano-Pachon D.M."/>
            <person name="Robert V."/>
            <person name="Roehrig J."/>
            <person name="Ruller R."/>
            <person name="Salamov A."/>
            <person name="Salih N.S."/>
            <person name="Samson R.A."/>
            <person name="Sandor E."/>
            <person name="Sanguinetti M."/>
            <person name="Schuetze T."/>
            <person name="Sepcic K."/>
            <person name="Shelest E."/>
            <person name="Sherlock G."/>
            <person name="Sophianopoulou V."/>
            <person name="Squina F.M."/>
            <person name="Sun H."/>
            <person name="Susca A."/>
            <person name="Todd R.B."/>
            <person name="Tsang A."/>
            <person name="Unkles S.E."/>
            <person name="van de Wiele N."/>
            <person name="van Rossen-Uffink D."/>
            <person name="Oliveira J.V."/>
            <person name="Vesth T.C."/>
            <person name="Visser J."/>
            <person name="Yu J.-H."/>
            <person name="Zhou M."/>
            <person name="Andersen M.R."/>
            <person name="Archer D.B."/>
            <person name="Baker S.E."/>
            <person name="Benoit I."/>
            <person name="Brakhage A.A."/>
            <person name="Braus G.H."/>
            <person name="Fischer R."/>
            <person name="Frisvad J.C."/>
            <person name="Goldman G.H."/>
            <person name="Houbraken J."/>
            <person name="Oakley B."/>
            <person name="Pocsi I."/>
            <person name="Scazzocchio C."/>
            <person name="Seiboth B."/>
            <person name="vanKuyk P.A."/>
            <person name="Wortman J."/>
            <person name="Dyer P.S."/>
            <person name="Grigoriev I.V."/>
        </authorList>
    </citation>
    <scope>NUCLEOTIDE SEQUENCE [LARGE SCALE GENOMIC DNA]</scope>
    <source>
        <strain evidence="14">CBS 516.65</strain>
    </source>
</reference>
<dbReference type="InterPro" id="IPR002772">
    <property type="entry name" value="Glyco_hydro_3_C"/>
</dbReference>
<evidence type="ECO:0000313" key="14">
    <source>
        <dbReference type="Proteomes" id="UP000184300"/>
    </source>
</evidence>
<dbReference type="EC" id="3.2.1.21" evidence="4"/>
<dbReference type="PANTHER" id="PTHR42715:SF12">
    <property type="entry name" value="BETA-GLUCOSIDASE G-RELATED"/>
    <property type="match status" value="1"/>
</dbReference>
<dbReference type="SUPFAM" id="SSF52279">
    <property type="entry name" value="Beta-D-glucan exohydrolase, C-terminal domain"/>
    <property type="match status" value="1"/>
</dbReference>
<dbReference type="Pfam" id="PF01915">
    <property type="entry name" value="Glyco_hydro_3_C"/>
    <property type="match status" value="1"/>
</dbReference>
<keyword evidence="10" id="KW-0624">Polysaccharide degradation</keyword>
<keyword evidence="6" id="KW-0732">Signal</keyword>
<evidence type="ECO:0000256" key="10">
    <source>
        <dbReference type="ARBA" id="ARBA00023326"/>
    </source>
</evidence>
<dbReference type="InterPro" id="IPR036881">
    <property type="entry name" value="Glyco_hydro_3_C_sf"/>
</dbReference>
<dbReference type="OrthoDB" id="4510031at2759"/>
<dbReference type="Gene3D" id="3.40.50.1700">
    <property type="entry name" value="Glycoside hydrolase family 3 C-terminal domain"/>
    <property type="match status" value="1"/>
</dbReference>
<keyword evidence="9" id="KW-0326">Glycosidase</keyword>
<evidence type="ECO:0000259" key="12">
    <source>
        <dbReference type="Pfam" id="PF01915"/>
    </source>
</evidence>
<evidence type="ECO:0000256" key="1">
    <source>
        <dbReference type="ARBA" id="ARBA00000448"/>
    </source>
</evidence>
<dbReference type="GO" id="GO:0005576">
    <property type="term" value="C:extracellular region"/>
    <property type="evidence" value="ECO:0007669"/>
    <property type="project" value="UniProtKB-SubCell"/>
</dbReference>
<evidence type="ECO:0000256" key="9">
    <source>
        <dbReference type="ARBA" id="ARBA00023295"/>
    </source>
</evidence>
<keyword evidence="14" id="KW-1185">Reference proteome</keyword>
<evidence type="ECO:0000256" key="5">
    <source>
        <dbReference type="ARBA" id="ARBA00022525"/>
    </source>
</evidence>
<protein>
    <recommendedName>
        <fullName evidence="4">beta-glucosidase</fullName>
        <ecNumber evidence="4">3.2.1.21</ecNumber>
    </recommendedName>
</protein>
<dbReference type="GO" id="GO:0008422">
    <property type="term" value="F:beta-glucosidase activity"/>
    <property type="evidence" value="ECO:0007669"/>
    <property type="project" value="UniProtKB-EC"/>
</dbReference>
<evidence type="ECO:0000256" key="3">
    <source>
        <dbReference type="ARBA" id="ARBA00005336"/>
    </source>
</evidence>
<keyword evidence="8" id="KW-0119">Carbohydrate metabolism</keyword>
<dbReference type="Proteomes" id="UP000184300">
    <property type="component" value="Unassembled WGS sequence"/>
</dbReference>
<accession>A0A1L9V427</accession>
<comment type="similarity">
    <text evidence="3">Belongs to the glycosyl hydrolase 3 family.</text>
</comment>
<evidence type="ECO:0000256" key="4">
    <source>
        <dbReference type="ARBA" id="ARBA00012744"/>
    </source>
</evidence>
<feature type="non-terminal residue" evidence="13">
    <location>
        <position position="1"/>
    </location>
</feature>
<keyword evidence="7" id="KW-0378">Hydrolase</keyword>
<evidence type="ECO:0000313" key="13">
    <source>
        <dbReference type="EMBL" id="OJJ78678.1"/>
    </source>
</evidence>
<feature type="domain" description="Glycoside hydrolase family 3 C-terminal" evidence="12">
    <location>
        <begin position="2"/>
        <end position="127"/>
    </location>
</feature>
<proteinExistence type="inferred from homology"/>
<dbReference type="InterPro" id="IPR013783">
    <property type="entry name" value="Ig-like_fold"/>
</dbReference>
<comment type="catalytic activity">
    <reaction evidence="1">
        <text>Hydrolysis of terminal, non-reducing beta-D-glucosyl residues with release of beta-D-glucose.</text>
        <dbReference type="EC" id="3.2.1.21"/>
    </reaction>
</comment>
<dbReference type="InterPro" id="IPR050288">
    <property type="entry name" value="Cellulose_deg_GH3"/>
</dbReference>
<comment type="subcellular location">
    <subcellularLocation>
        <location evidence="2">Secreted</location>
    </subcellularLocation>
</comment>
<evidence type="ECO:0000256" key="11">
    <source>
        <dbReference type="ARBA" id="ARBA00024983"/>
    </source>
</evidence>
<dbReference type="STRING" id="1160497.A0A1L9V427"/>
<dbReference type="EMBL" id="KV878930">
    <property type="protein sequence ID" value="OJJ78678.1"/>
    <property type="molecule type" value="Genomic_DNA"/>
</dbReference>
<evidence type="ECO:0000256" key="2">
    <source>
        <dbReference type="ARBA" id="ARBA00004613"/>
    </source>
</evidence>
<dbReference type="GeneID" id="34457872"/>
<dbReference type="VEuPathDB" id="FungiDB:ASPGLDRAFT_138457"/>
<name>A0A1L9V427_ASPGL</name>
<keyword evidence="5" id="KW-0964">Secreted</keyword>
<dbReference type="PANTHER" id="PTHR42715">
    <property type="entry name" value="BETA-GLUCOSIDASE"/>
    <property type="match status" value="1"/>
</dbReference>
<evidence type="ECO:0000256" key="6">
    <source>
        <dbReference type="ARBA" id="ARBA00022729"/>
    </source>
</evidence>
<dbReference type="RefSeq" id="XP_022395376.1">
    <property type="nucleotide sequence ID" value="XM_022541611.1"/>
</dbReference>
<organism evidence="13 14">
    <name type="scientific">Aspergillus glaucus CBS 516.65</name>
    <dbReference type="NCBI Taxonomy" id="1160497"/>
    <lineage>
        <taxon>Eukaryota</taxon>
        <taxon>Fungi</taxon>
        <taxon>Dikarya</taxon>
        <taxon>Ascomycota</taxon>
        <taxon>Pezizomycotina</taxon>
        <taxon>Eurotiomycetes</taxon>
        <taxon>Eurotiomycetidae</taxon>
        <taxon>Eurotiales</taxon>
        <taxon>Aspergillaceae</taxon>
        <taxon>Aspergillus</taxon>
        <taxon>Aspergillus subgen. Aspergillus</taxon>
    </lineage>
</organism>
<dbReference type="GO" id="GO:0009251">
    <property type="term" value="P:glucan catabolic process"/>
    <property type="evidence" value="ECO:0007669"/>
    <property type="project" value="TreeGrafter"/>
</dbReference>
<comment type="function">
    <text evidence="11">Beta-glucosidases are one of a number of cellulolytic enzymes involved in the degradation of cellulosic biomass. Catalyzes the last step releasing glucose from the inhibitory cellobiose.</text>
</comment>
<evidence type="ECO:0000256" key="8">
    <source>
        <dbReference type="ARBA" id="ARBA00023277"/>
    </source>
</evidence>
<evidence type="ECO:0000256" key="7">
    <source>
        <dbReference type="ARBA" id="ARBA00022801"/>
    </source>
</evidence>
<sequence length="194" mass="20503">VVENVASLCPRRTVVITHSGGANTMPWASNPDVVGIIAAHYPGQESGNAIVDVLFGDVNPSGRLPYTISNHTEDYGAQAQILNVTGPDATEPWAWQSNFTQGLLIDYRHFDSNNIAPLYEFGYGLSYTTFELVSELSVPGRSGTVSPYPAPTNSTLALGGNPNLWKTVAACSSSVKNTGSVAGATVVQLARFTA</sequence>